<dbReference type="AlphaFoldDB" id="A0A1T4WUB9"/>
<dbReference type="RefSeq" id="WP_139373031.1">
    <property type="nucleotide sequence ID" value="NZ_FUYE01000002.1"/>
</dbReference>
<keyword evidence="2" id="KW-1185">Reference proteome</keyword>
<gene>
    <name evidence="1" type="ORF">SAMN02745166_00689</name>
</gene>
<dbReference type="OrthoDB" id="275217at2"/>
<proteinExistence type="predicted"/>
<protein>
    <submittedName>
        <fullName evidence="1">Uncharacterized protein</fullName>
    </submittedName>
</protein>
<name>A0A1T4WUB9_9BACT</name>
<dbReference type="STRING" id="48467.SAMN02745166_00689"/>
<accession>A0A1T4WUB9</accession>
<evidence type="ECO:0000313" key="2">
    <source>
        <dbReference type="Proteomes" id="UP000190774"/>
    </source>
</evidence>
<organism evidence="1 2">
    <name type="scientific">Prosthecobacter debontii</name>
    <dbReference type="NCBI Taxonomy" id="48467"/>
    <lineage>
        <taxon>Bacteria</taxon>
        <taxon>Pseudomonadati</taxon>
        <taxon>Verrucomicrobiota</taxon>
        <taxon>Verrucomicrobiia</taxon>
        <taxon>Verrucomicrobiales</taxon>
        <taxon>Verrucomicrobiaceae</taxon>
        <taxon>Prosthecobacter</taxon>
    </lineage>
</organism>
<dbReference type="Proteomes" id="UP000190774">
    <property type="component" value="Unassembled WGS sequence"/>
</dbReference>
<evidence type="ECO:0000313" key="1">
    <source>
        <dbReference type="EMBL" id="SKA80859.1"/>
    </source>
</evidence>
<dbReference type="EMBL" id="FUYE01000002">
    <property type="protein sequence ID" value="SKA80859.1"/>
    <property type="molecule type" value="Genomic_DNA"/>
</dbReference>
<sequence length="61" mass="7140">MRLIPVSIEPKAITRIYTPEQIIGWRYYPESHSDGRKPCGCSYCQRGQIKNRKLRQAYGPE</sequence>
<reference evidence="2" key="1">
    <citation type="submission" date="2017-02" db="EMBL/GenBank/DDBJ databases">
        <authorList>
            <person name="Varghese N."/>
            <person name="Submissions S."/>
        </authorList>
    </citation>
    <scope>NUCLEOTIDE SEQUENCE [LARGE SCALE GENOMIC DNA]</scope>
    <source>
        <strain evidence="2">ATCC 700200</strain>
    </source>
</reference>